<dbReference type="Gene3D" id="4.10.280.10">
    <property type="entry name" value="Helix-loop-helix DNA-binding domain"/>
    <property type="match status" value="1"/>
</dbReference>
<dbReference type="RefSeq" id="XP_018816959.1">
    <property type="nucleotide sequence ID" value="XM_018961414.2"/>
</dbReference>
<sequence length="345" mass="38510">MVKPAKSHDHDHDHEFDDDDDEDDVARNSSCSRISRGDGKSRDQRTMAHRSKHSETEQRRRSKINERFQILRDILPRNDQKRDKASFLLEVIEYIQFLQDKLNMYEGQYRGWSSEPKKLIPWRNNRGPAESFADHSQVIKNGFGFENNTVPPALLTNAQNSPESELGTTAVYKALDNPTGSATPLAPSNVQMKLNMFDPVVRGGVPTQPLQESVSDAENMSSQPQSQWWHARPYPTECDVQNSTLNEQELAVDGGSVSISNSYSEEILNSLTQALQSSGVDLSQTCISVQINAGKPANSRLNGVASNSKDDETESLNDRVMGHAVVASCRNESGLAHKRLRTEES</sequence>
<comment type="subcellular location">
    <subcellularLocation>
        <location evidence="1">Nucleus</location>
    </subcellularLocation>
</comment>
<evidence type="ECO:0000256" key="4">
    <source>
        <dbReference type="ARBA" id="ARBA00023242"/>
    </source>
</evidence>
<dbReference type="GO" id="GO:0046983">
    <property type="term" value="F:protein dimerization activity"/>
    <property type="evidence" value="ECO:0007669"/>
    <property type="project" value="InterPro"/>
</dbReference>
<dbReference type="PANTHER" id="PTHR46412">
    <property type="entry name" value="BES1-INTERACTING MYC-LIKE PROTEIN"/>
    <property type="match status" value="1"/>
</dbReference>
<dbReference type="GO" id="GO:0003700">
    <property type="term" value="F:DNA-binding transcription factor activity"/>
    <property type="evidence" value="ECO:0007669"/>
    <property type="project" value="InterPro"/>
</dbReference>
<gene>
    <name evidence="8 9 10 11" type="primary">LOC108988227</name>
</gene>
<dbReference type="KEGG" id="jre:108988227"/>
<keyword evidence="2" id="KW-0805">Transcription regulation</keyword>
<dbReference type="Gramene" id="Jr01_09580_p1">
    <property type="protein sequence ID" value="cds.Jr01_09580_p1"/>
    <property type="gene ID" value="Jr01_09580"/>
</dbReference>
<feature type="domain" description="BHLH" evidence="6">
    <location>
        <begin position="48"/>
        <end position="98"/>
    </location>
</feature>
<dbReference type="SMART" id="SM00353">
    <property type="entry name" value="HLH"/>
    <property type="match status" value="1"/>
</dbReference>
<dbReference type="RefSeq" id="XP_018816958.1">
    <property type="nucleotide sequence ID" value="XM_018961413.2"/>
</dbReference>
<dbReference type="Pfam" id="PF00010">
    <property type="entry name" value="HLH"/>
    <property type="match status" value="1"/>
</dbReference>
<dbReference type="GO" id="GO:0006351">
    <property type="term" value="P:DNA-templated transcription"/>
    <property type="evidence" value="ECO:0007669"/>
    <property type="project" value="InterPro"/>
</dbReference>
<dbReference type="InterPro" id="IPR036638">
    <property type="entry name" value="HLH_DNA-bd_sf"/>
</dbReference>
<feature type="compositionally biased region" description="Basic and acidic residues" evidence="5">
    <location>
        <begin position="35"/>
        <end position="46"/>
    </location>
</feature>
<evidence type="ECO:0000313" key="9">
    <source>
        <dbReference type="RefSeq" id="XP_018816957.1"/>
    </source>
</evidence>
<keyword evidence="4" id="KW-0539">Nucleus</keyword>
<dbReference type="CDD" id="cd11453">
    <property type="entry name" value="bHLH_AtBIM_like"/>
    <property type="match status" value="1"/>
</dbReference>
<dbReference type="AlphaFoldDB" id="A0A2I4EC35"/>
<dbReference type="PANTHER" id="PTHR46412:SF9">
    <property type="entry name" value="TRANSCRIPTION FACTOR BIM3"/>
    <property type="match status" value="1"/>
</dbReference>
<dbReference type="GeneID" id="108988227"/>
<evidence type="ECO:0000313" key="10">
    <source>
        <dbReference type="RefSeq" id="XP_018816958.1"/>
    </source>
</evidence>
<dbReference type="Proteomes" id="UP000235220">
    <property type="component" value="Chromosome 1"/>
</dbReference>
<accession>A0A2I4EC35</accession>
<dbReference type="RefSeq" id="XP_018816956.1">
    <property type="nucleotide sequence ID" value="XM_018961411.2"/>
</dbReference>
<evidence type="ECO:0000313" key="11">
    <source>
        <dbReference type="RefSeq" id="XP_018816959.1"/>
    </source>
</evidence>
<keyword evidence="3" id="KW-0804">Transcription</keyword>
<dbReference type="SUPFAM" id="SSF47459">
    <property type="entry name" value="HLH, helix-loop-helix DNA-binding domain"/>
    <property type="match status" value="1"/>
</dbReference>
<protein>
    <submittedName>
        <fullName evidence="8 9">Transcription factor BIM2-like</fullName>
    </submittedName>
</protein>
<name>A0A2I4EC35_JUGRE</name>
<feature type="compositionally biased region" description="Basic and acidic residues" evidence="5">
    <location>
        <begin position="1"/>
        <end position="15"/>
    </location>
</feature>
<feature type="compositionally biased region" description="Basic and acidic residues" evidence="5">
    <location>
        <begin position="53"/>
        <end position="63"/>
    </location>
</feature>
<dbReference type="OrthoDB" id="690068at2759"/>
<dbReference type="GO" id="GO:0005634">
    <property type="term" value="C:nucleus"/>
    <property type="evidence" value="ECO:0007669"/>
    <property type="project" value="UniProtKB-SubCell"/>
</dbReference>
<reference evidence="8 9" key="1">
    <citation type="submission" date="2025-04" db="UniProtKB">
        <authorList>
            <consortium name="RefSeq"/>
        </authorList>
    </citation>
    <scope>IDENTIFICATION</scope>
    <source>
        <tissue evidence="8 9">Leaves</tissue>
    </source>
</reference>
<keyword evidence="7" id="KW-1185">Reference proteome</keyword>
<evidence type="ECO:0000256" key="1">
    <source>
        <dbReference type="ARBA" id="ARBA00004123"/>
    </source>
</evidence>
<dbReference type="PROSITE" id="PS50888">
    <property type="entry name" value="BHLH"/>
    <property type="match status" value="1"/>
</dbReference>
<evidence type="ECO:0000256" key="2">
    <source>
        <dbReference type="ARBA" id="ARBA00023015"/>
    </source>
</evidence>
<dbReference type="InterPro" id="IPR011598">
    <property type="entry name" value="bHLH_dom"/>
</dbReference>
<evidence type="ECO:0000256" key="5">
    <source>
        <dbReference type="SAM" id="MobiDB-lite"/>
    </source>
</evidence>
<dbReference type="InterPro" id="IPR044295">
    <property type="entry name" value="BIM1/2/3"/>
</dbReference>
<evidence type="ECO:0000313" key="7">
    <source>
        <dbReference type="Proteomes" id="UP000235220"/>
    </source>
</evidence>
<dbReference type="RefSeq" id="XP_018816957.1">
    <property type="nucleotide sequence ID" value="XM_018961412.2"/>
</dbReference>
<evidence type="ECO:0000256" key="3">
    <source>
        <dbReference type="ARBA" id="ARBA00023163"/>
    </source>
</evidence>
<evidence type="ECO:0000313" key="8">
    <source>
        <dbReference type="RefSeq" id="XP_018816956.1"/>
    </source>
</evidence>
<evidence type="ECO:0000259" key="6">
    <source>
        <dbReference type="PROSITE" id="PS50888"/>
    </source>
</evidence>
<organism evidence="7 11">
    <name type="scientific">Juglans regia</name>
    <name type="common">English walnut</name>
    <dbReference type="NCBI Taxonomy" id="51240"/>
    <lineage>
        <taxon>Eukaryota</taxon>
        <taxon>Viridiplantae</taxon>
        <taxon>Streptophyta</taxon>
        <taxon>Embryophyta</taxon>
        <taxon>Tracheophyta</taxon>
        <taxon>Spermatophyta</taxon>
        <taxon>Magnoliopsida</taxon>
        <taxon>eudicotyledons</taxon>
        <taxon>Gunneridae</taxon>
        <taxon>Pentapetalae</taxon>
        <taxon>rosids</taxon>
        <taxon>fabids</taxon>
        <taxon>Fagales</taxon>
        <taxon>Juglandaceae</taxon>
        <taxon>Juglans</taxon>
    </lineage>
</organism>
<proteinExistence type="predicted"/>
<feature type="region of interest" description="Disordered" evidence="5">
    <location>
        <begin position="1"/>
        <end position="63"/>
    </location>
</feature>